<proteinExistence type="predicted"/>
<organism evidence="1 2">
    <name type="scientific">Paraburkholderia kirstenboschensis</name>
    <dbReference type="NCBI Taxonomy" id="1245436"/>
    <lineage>
        <taxon>Bacteria</taxon>
        <taxon>Pseudomonadati</taxon>
        <taxon>Pseudomonadota</taxon>
        <taxon>Betaproteobacteria</taxon>
        <taxon>Burkholderiales</taxon>
        <taxon>Burkholderiaceae</taxon>
        <taxon>Paraburkholderia</taxon>
    </lineage>
</organism>
<gene>
    <name evidence="1" type="ORF">RW095_21030</name>
</gene>
<protein>
    <recommendedName>
        <fullName evidence="3">DUF2783 domain-containing protein</fullName>
    </recommendedName>
</protein>
<reference evidence="1 2" key="1">
    <citation type="submission" date="2023-10" db="EMBL/GenBank/DDBJ databases">
        <title>Surface-active antibiotics is a multifunctional adaptation for post-fire microbes.</title>
        <authorList>
            <person name="Liu M.D."/>
            <person name="Du Y."/>
            <person name="Koupaei S.K."/>
            <person name="Kim N.R."/>
            <person name="Zhang W."/>
            <person name="Traxler M.F."/>
        </authorList>
    </citation>
    <scope>NUCLEOTIDE SEQUENCE [LARGE SCALE GENOMIC DNA]</scope>
    <source>
        <strain evidence="1 2">F3</strain>
    </source>
</reference>
<dbReference type="RefSeq" id="WP_317018105.1">
    <property type="nucleotide sequence ID" value="NZ_CP136512.1"/>
</dbReference>
<evidence type="ECO:0000313" key="1">
    <source>
        <dbReference type="EMBL" id="WOD15732.1"/>
    </source>
</evidence>
<dbReference type="Proteomes" id="UP001302652">
    <property type="component" value="Chromosome 2"/>
</dbReference>
<name>A0ABZ0EEW1_9BURK</name>
<dbReference type="EMBL" id="CP136512">
    <property type="protein sequence ID" value="WOD15732.1"/>
    <property type="molecule type" value="Genomic_DNA"/>
</dbReference>
<keyword evidence="2" id="KW-1185">Reference proteome</keyword>
<accession>A0ABZ0EEW1</accession>
<evidence type="ECO:0008006" key="3">
    <source>
        <dbReference type="Google" id="ProtNLM"/>
    </source>
</evidence>
<sequence>MIDSGLERIYTTLCQTITAEGEAQAPLYLARLALLCMTELDDTQRALSLIEAARLPSPGAVTATAA</sequence>
<evidence type="ECO:0000313" key="2">
    <source>
        <dbReference type="Proteomes" id="UP001302652"/>
    </source>
</evidence>